<comment type="caution">
    <text evidence="1">The sequence shown here is derived from an EMBL/GenBank/DDBJ whole genome shotgun (WGS) entry which is preliminary data.</text>
</comment>
<evidence type="ECO:0000313" key="1">
    <source>
        <dbReference type="EMBL" id="OYN88353.1"/>
    </source>
</evidence>
<name>A0A255EJQ3_9ACTN</name>
<dbReference type="Proteomes" id="UP000216533">
    <property type="component" value="Unassembled WGS sequence"/>
</dbReference>
<dbReference type="AlphaFoldDB" id="A0A255EJQ3"/>
<organism evidence="1 2">
    <name type="scientific">Parenemella sanctibonifatiensis</name>
    <dbReference type="NCBI Taxonomy" id="2016505"/>
    <lineage>
        <taxon>Bacteria</taxon>
        <taxon>Bacillati</taxon>
        <taxon>Actinomycetota</taxon>
        <taxon>Actinomycetes</taxon>
        <taxon>Propionibacteriales</taxon>
        <taxon>Propionibacteriaceae</taxon>
        <taxon>Parenemella</taxon>
    </lineage>
</organism>
<proteinExistence type="predicted"/>
<dbReference type="EMBL" id="NMVI01000013">
    <property type="protein sequence ID" value="OYN88353.1"/>
    <property type="molecule type" value="Genomic_DNA"/>
</dbReference>
<accession>A0A255EJQ3</accession>
<dbReference type="RefSeq" id="WP_094450340.1">
    <property type="nucleotide sequence ID" value="NZ_NMVI01000013.1"/>
</dbReference>
<evidence type="ECO:0000313" key="2">
    <source>
        <dbReference type="Proteomes" id="UP000216533"/>
    </source>
</evidence>
<protein>
    <submittedName>
        <fullName evidence="1">Uncharacterized protein</fullName>
    </submittedName>
</protein>
<gene>
    <name evidence="1" type="ORF">CGZ92_05330</name>
</gene>
<sequence>MIGDHDRNPPNRTVFLCPEYHAFAFGAPGRPGAWEQLSPELRRDITAWDELFHRHFYDTWMPREVGYAYHAQVGDLVQRITEELDLGPEELAVGIWPTHGLDPEKV</sequence>
<reference evidence="1 2" key="1">
    <citation type="submission" date="2017-07" db="EMBL/GenBank/DDBJ databases">
        <title>Draft whole genome sequences of clinical Proprionibacteriaceae strains.</title>
        <authorList>
            <person name="Bernier A.-M."/>
            <person name="Bernard K."/>
            <person name="Domingo M.-C."/>
        </authorList>
    </citation>
    <scope>NUCLEOTIDE SEQUENCE [LARGE SCALE GENOMIC DNA]</scope>
    <source>
        <strain evidence="1 2">NML 160184</strain>
    </source>
</reference>